<keyword evidence="4" id="KW-0378">Hydrolase</keyword>
<gene>
    <name evidence="4" type="ORF">FB472_0226</name>
</gene>
<accession>A0A8H2K258</accession>
<dbReference type="GO" id="GO:0008233">
    <property type="term" value="F:peptidase activity"/>
    <property type="evidence" value="ECO:0007669"/>
    <property type="project" value="UniProtKB-KW"/>
</dbReference>
<dbReference type="InterPro" id="IPR012340">
    <property type="entry name" value="NA-bd_OB-fold"/>
</dbReference>
<feature type="transmembrane region" description="Helical" evidence="2">
    <location>
        <begin position="53"/>
        <end position="71"/>
    </location>
</feature>
<keyword evidence="4" id="KW-0645">Protease</keyword>
<dbReference type="Gene3D" id="2.40.50.140">
    <property type="entry name" value="Nucleic acid-binding proteins"/>
    <property type="match status" value="1"/>
</dbReference>
<keyword evidence="2" id="KW-0812">Transmembrane</keyword>
<evidence type="ECO:0000256" key="1">
    <source>
        <dbReference type="SAM" id="MobiDB-lite"/>
    </source>
</evidence>
<sequence>MLVDLTQYLWILWLALVVIFIVIEVLTLEFTFLMIAAGTLIGGLGTNLLGGPWWLQIALAATISGLLIFTLRPVLLMNLEKGADPAKSNIDALYDLGGRVTGAFVDGVGEVKLDNGETWTARIHDRSPESTISLGIRVSVTAIEGATAVVVPATTSTPVPDPLSESDAATAAPGTTPPKVRTTKPRTTKPRATNPSPRKEKK</sequence>
<dbReference type="GO" id="GO:0006508">
    <property type="term" value="P:proteolysis"/>
    <property type="evidence" value="ECO:0007669"/>
    <property type="project" value="UniProtKB-KW"/>
</dbReference>
<name>A0A8H2K258_9MICO</name>
<dbReference type="InterPro" id="IPR002810">
    <property type="entry name" value="NfeD-like_C"/>
</dbReference>
<dbReference type="Proteomes" id="UP000316560">
    <property type="component" value="Unassembled WGS sequence"/>
</dbReference>
<evidence type="ECO:0000256" key="2">
    <source>
        <dbReference type="SAM" id="Phobius"/>
    </source>
</evidence>
<evidence type="ECO:0000259" key="3">
    <source>
        <dbReference type="Pfam" id="PF01957"/>
    </source>
</evidence>
<feature type="transmembrane region" description="Helical" evidence="2">
    <location>
        <begin position="12"/>
        <end position="41"/>
    </location>
</feature>
<feature type="region of interest" description="Disordered" evidence="1">
    <location>
        <begin position="154"/>
        <end position="202"/>
    </location>
</feature>
<evidence type="ECO:0000313" key="5">
    <source>
        <dbReference type="Proteomes" id="UP000316560"/>
    </source>
</evidence>
<organism evidence="4 5">
    <name type="scientific">Rhodoglobus vestalii</name>
    <dbReference type="NCBI Taxonomy" id="193384"/>
    <lineage>
        <taxon>Bacteria</taxon>
        <taxon>Bacillati</taxon>
        <taxon>Actinomycetota</taxon>
        <taxon>Actinomycetes</taxon>
        <taxon>Micrococcales</taxon>
        <taxon>Microbacteriaceae</taxon>
        <taxon>Rhodoglobus</taxon>
    </lineage>
</organism>
<reference evidence="4 5" key="1">
    <citation type="submission" date="2019-06" db="EMBL/GenBank/DDBJ databases">
        <title>Sequencing the genomes of 1000 actinobacteria strains.</title>
        <authorList>
            <person name="Klenk H.-P."/>
        </authorList>
    </citation>
    <scope>NUCLEOTIDE SEQUENCE [LARGE SCALE GENOMIC DNA]</scope>
    <source>
        <strain evidence="4 5">DSM 21947</strain>
    </source>
</reference>
<feature type="domain" description="NfeD-like C-terminal" evidence="3">
    <location>
        <begin position="96"/>
        <end position="152"/>
    </location>
</feature>
<comment type="caution">
    <text evidence="4">The sequence shown here is derived from an EMBL/GenBank/DDBJ whole genome shotgun (WGS) entry which is preliminary data.</text>
</comment>
<protein>
    <submittedName>
        <fullName evidence="4">Membrane protein implicated in regulation of membrane protease activity</fullName>
    </submittedName>
</protein>
<evidence type="ECO:0000313" key="4">
    <source>
        <dbReference type="EMBL" id="TQO18705.1"/>
    </source>
</evidence>
<proteinExistence type="predicted"/>
<dbReference type="AlphaFoldDB" id="A0A8H2K258"/>
<feature type="compositionally biased region" description="Low complexity" evidence="1">
    <location>
        <begin position="168"/>
        <end position="180"/>
    </location>
</feature>
<dbReference type="Pfam" id="PF01957">
    <property type="entry name" value="NfeD"/>
    <property type="match status" value="1"/>
</dbReference>
<keyword evidence="5" id="KW-1185">Reference proteome</keyword>
<keyword evidence="2" id="KW-1133">Transmembrane helix</keyword>
<dbReference type="EMBL" id="VFRA01000001">
    <property type="protein sequence ID" value="TQO18705.1"/>
    <property type="molecule type" value="Genomic_DNA"/>
</dbReference>
<dbReference type="OrthoDB" id="5023964at2"/>
<keyword evidence="2" id="KW-0472">Membrane</keyword>